<dbReference type="OrthoDB" id="9800141at2"/>
<dbReference type="RefSeq" id="WP_070049668.1">
    <property type="nucleotide sequence ID" value="NZ_CBCSDO010000010.1"/>
</dbReference>
<dbReference type="EMBL" id="MKEK01000001">
    <property type="protein sequence ID" value="OEY70114.1"/>
    <property type="molecule type" value="Genomic_DNA"/>
</dbReference>
<evidence type="ECO:0000313" key="3">
    <source>
        <dbReference type="EMBL" id="OEY70114.1"/>
    </source>
</evidence>
<dbReference type="InterPro" id="IPR008972">
    <property type="entry name" value="Cupredoxin"/>
</dbReference>
<keyword evidence="1" id="KW-1133">Transmembrane helix</keyword>
<keyword evidence="1" id="KW-0472">Membrane</keyword>
<feature type="domain" description="EfeO-type cupredoxin-like" evidence="2">
    <location>
        <begin position="12"/>
        <end position="114"/>
    </location>
</feature>
<organism evidence="3 4">
    <name type="scientific">Rheinheimera salexigens</name>
    <dbReference type="NCBI Taxonomy" id="1628148"/>
    <lineage>
        <taxon>Bacteria</taxon>
        <taxon>Pseudomonadati</taxon>
        <taxon>Pseudomonadota</taxon>
        <taxon>Gammaproteobacteria</taxon>
        <taxon>Chromatiales</taxon>
        <taxon>Chromatiaceae</taxon>
        <taxon>Rheinheimera</taxon>
    </lineage>
</organism>
<feature type="transmembrane region" description="Helical" evidence="1">
    <location>
        <begin position="6"/>
        <end position="22"/>
    </location>
</feature>
<dbReference type="Proteomes" id="UP000242258">
    <property type="component" value="Unassembled WGS sequence"/>
</dbReference>
<keyword evidence="1" id="KW-0812">Transmembrane</keyword>
<evidence type="ECO:0000259" key="2">
    <source>
        <dbReference type="Pfam" id="PF13473"/>
    </source>
</evidence>
<keyword evidence="4" id="KW-1185">Reference proteome</keyword>
<dbReference type="STRING" id="1628148.BI198_11465"/>
<name>A0A1E7Q7D8_9GAMM</name>
<dbReference type="SUPFAM" id="SSF49503">
    <property type="entry name" value="Cupredoxins"/>
    <property type="match status" value="1"/>
</dbReference>
<dbReference type="AlphaFoldDB" id="A0A1E7Q7D8"/>
<sequence>MIIINVIGISLIFLIIWWFWLYKPNTTVVTDKELLIVVKDGVYTPSVIEVQAGSPLTLKFNRKDASPCTETVLIPALEISASLKLNDITSVPVPALAVGKYEFHCQMQMYRGVINVV</sequence>
<dbReference type="Pfam" id="PF13473">
    <property type="entry name" value="Cupredoxin_1"/>
    <property type="match status" value="1"/>
</dbReference>
<protein>
    <submittedName>
        <fullName evidence="3">Plastocyanin</fullName>
    </submittedName>
</protein>
<gene>
    <name evidence="3" type="ORF">BI198_11465</name>
</gene>
<comment type="caution">
    <text evidence="3">The sequence shown here is derived from an EMBL/GenBank/DDBJ whole genome shotgun (WGS) entry which is preliminary data.</text>
</comment>
<accession>A0A1E7Q7D8</accession>
<proteinExistence type="predicted"/>
<evidence type="ECO:0000256" key="1">
    <source>
        <dbReference type="SAM" id="Phobius"/>
    </source>
</evidence>
<dbReference type="InterPro" id="IPR028096">
    <property type="entry name" value="EfeO_Cupredoxin"/>
</dbReference>
<dbReference type="Gene3D" id="2.60.40.420">
    <property type="entry name" value="Cupredoxins - blue copper proteins"/>
    <property type="match status" value="1"/>
</dbReference>
<reference evidence="4" key="1">
    <citation type="submission" date="2016-09" db="EMBL/GenBank/DDBJ databases">
        <authorList>
            <person name="Wan X."/>
            <person name="Hou S."/>
        </authorList>
    </citation>
    <scope>NUCLEOTIDE SEQUENCE [LARGE SCALE GENOMIC DNA]</scope>
    <source>
        <strain evidence="4">KH87</strain>
    </source>
</reference>
<evidence type="ECO:0000313" key="4">
    <source>
        <dbReference type="Proteomes" id="UP000242258"/>
    </source>
</evidence>